<accession>A0AAW1UL92</accession>
<feature type="coiled-coil region" evidence="1">
    <location>
        <begin position="72"/>
        <end position="113"/>
    </location>
</feature>
<dbReference type="AlphaFoldDB" id="A0AAW1UL92"/>
<feature type="compositionally biased region" description="Polar residues" evidence="2">
    <location>
        <begin position="152"/>
        <end position="165"/>
    </location>
</feature>
<dbReference type="EMBL" id="JARQZJ010000068">
    <property type="protein sequence ID" value="KAK9881302.1"/>
    <property type="molecule type" value="Genomic_DNA"/>
</dbReference>
<evidence type="ECO:0000256" key="1">
    <source>
        <dbReference type="SAM" id="Coils"/>
    </source>
</evidence>
<comment type="caution">
    <text evidence="3">The sequence shown here is derived from an EMBL/GenBank/DDBJ whole genome shotgun (WGS) entry which is preliminary data.</text>
</comment>
<gene>
    <name evidence="3" type="ORF">WA026_015428</name>
</gene>
<organism evidence="3 4">
    <name type="scientific">Henosepilachna vigintioctopunctata</name>
    <dbReference type="NCBI Taxonomy" id="420089"/>
    <lineage>
        <taxon>Eukaryota</taxon>
        <taxon>Metazoa</taxon>
        <taxon>Ecdysozoa</taxon>
        <taxon>Arthropoda</taxon>
        <taxon>Hexapoda</taxon>
        <taxon>Insecta</taxon>
        <taxon>Pterygota</taxon>
        <taxon>Neoptera</taxon>
        <taxon>Endopterygota</taxon>
        <taxon>Coleoptera</taxon>
        <taxon>Polyphaga</taxon>
        <taxon>Cucujiformia</taxon>
        <taxon>Coccinelloidea</taxon>
        <taxon>Coccinellidae</taxon>
        <taxon>Epilachninae</taxon>
        <taxon>Epilachnini</taxon>
        <taxon>Henosepilachna</taxon>
    </lineage>
</organism>
<protein>
    <submittedName>
        <fullName evidence="3">Uncharacterized protein</fullName>
    </submittedName>
</protein>
<keyword evidence="1" id="KW-0175">Coiled coil</keyword>
<dbReference type="Proteomes" id="UP001431783">
    <property type="component" value="Unassembled WGS sequence"/>
</dbReference>
<reference evidence="3 4" key="1">
    <citation type="submission" date="2023-03" db="EMBL/GenBank/DDBJ databases">
        <title>Genome insight into feeding habits of ladybird beetles.</title>
        <authorList>
            <person name="Li H.-S."/>
            <person name="Huang Y.-H."/>
            <person name="Pang H."/>
        </authorList>
    </citation>
    <scope>NUCLEOTIDE SEQUENCE [LARGE SCALE GENOMIC DNA]</scope>
    <source>
        <strain evidence="3">SYSU_2023b</strain>
        <tissue evidence="3">Whole body</tissue>
    </source>
</reference>
<evidence type="ECO:0000313" key="3">
    <source>
        <dbReference type="EMBL" id="KAK9881302.1"/>
    </source>
</evidence>
<evidence type="ECO:0000313" key="4">
    <source>
        <dbReference type="Proteomes" id="UP001431783"/>
    </source>
</evidence>
<feature type="region of interest" description="Disordered" evidence="2">
    <location>
        <begin position="152"/>
        <end position="177"/>
    </location>
</feature>
<keyword evidence="4" id="KW-1185">Reference proteome</keyword>
<name>A0AAW1UL92_9CUCU</name>
<sequence length="422" mass="48916">MAGDSEDNDCEVRENNTSSDQIYCNYKHCRRVIVNKKVSCIKCKQIYHPGCFPRARTQQNDHECVLEDTLYVEEESLEVEGLRKENQLLKQIIQEMEGRNIALELNVKLLSEKLQTFEVKISESKHKIHADVRNGAHSKQSLKISNGQYEVVPSTSSQSNHTTQLAPIPATNVDTTTDKNTSDIKTITNATEVVKIQNTKEKSTYASTTKKNIITRQMVSAAIEEQIHKNALDIIINLADENKGFNIVRRKKPKQKPMIGEGDKENNKYFFEGRYKKPADEKIWIFISKVRDDVEASTVQKFIQEKTEAQLSKIAVKHLATKTQSKNNKCLLIGVENQYKDQVYNTKFSLFRNVPIILQKPGNQGYKSTKILTQIKETLDFIREAYFQTNDKEILEQYERYKEFYLKYAQWKRKNQNQKKIM</sequence>
<evidence type="ECO:0000256" key="2">
    <source>
        <dbReference type="SAM" id="MobiDB-lite"/>
    </source>
</evidence>
<proteinExistence type="predicted"/>